<comment type="caution">
    <text evidence="1">The sequence shown here is derived from an EMBL/GenBank/DDBJ whole genome shotgun (WGS) entry which is preliminary data.</text>
</comment>
<reference evidence="2" key="1">
    <citation type="journal article" date="2019" name="Int. J. Syst. Evol. Microbiol.">
        <title>The Global Catalogue of Microorganisms (GCM) 10K type strain sequencing project: providing services to taxonomists for standard genome sequencing and annotation.</title>
        <authorList>
            <consortium name="The Broad Institute Genomics Platform"/>
            <consortium name="The Broad Institute Genome Sequencing Center for Infectious Disease"/>
            <person name="Wu L."/>
            <person name="Ma J."/>
        </authorList>
    </citation>
    <scope>NUCLEOTIDE SEQUENCE [LARGE SCALE GENOMIC DNA]</scope>
    <source>
        <strain evidence="2">JCM 4376</strain>
    </source>
</reference>
<organism evidence="1 2">
    <name type="scientific">Streptomyces gelaticus</name>
    <dbReference type="NCBI Taxonomy" id="285446"/>
    <lineage>
        <taxon>Bacteria</taxon>
        <taxon>Bacillati</taxon>
        <taxon>Actinomycetota</taxon>
        <taxon>Actinomycetes</taxon>
        <taxon>Kitasatosporales</taxon>
        <taxon>Streptomycetaceae</taxon>
        <taxon>Streptomyces</taxon>
    </lineage>
</organism>
<sequence>MSAAGSVFRKTLRSGTVDAEVRGWEAVAPYLRVPRLLGVDAAAHEVVYEDVFGDGGGCSLLLGDVIGLADLDPAQTGRVIALIDAVCDDLQAAAAATGCRSPLSSCVPALYQDRIRPGGRIGSWYLRNPPMVSLGRGHVISVRELAAYEIVVNGVVVRLDLPEIMRDARELLAGDGRWVTAVTQGDPTEPNIADPLCWLDFEYAGRNTLAGEIATLLWYLLSMGGWLVPVIQPEVYARTLRLALRPVATPRIEQHALSMTTRWLEVTYTWDVGAGRHAAVHRLVERIHVDLAATAGIEPDQFLRRIRGFLAARILGVFAPATLSDGALLLILAKLAESQSPATTLEDFARTTITAERGRR</sequence>
<proteinExistence type="predicted"/>
<accession>A0ABQ2W907</accession>
<dbReference type="Proteomes" id="UP000660675">
    <property type="component" value="Unassembled WGS sequence"/>
</dbReference>
<gene>
    <name evidence="1" type="ORF">GCM10015535_58530</name>
</gene>
<evidence type="ECO:0000313" key="1">
    <source>
        <dbReference type="EMBL" id="GGV94067.1"/>
    </source>
</evidence>
<name>A0ABQ2W907_9ACTN</name>
<protein>
    <submittedName>
        <fullName evidence="1">Uncharacterized protein</fullName>
    </submittedName>
</protein>
<keyword evidence="2" id="KW-1185">Reference proteome</keyword>
<dbReference type="RefSeq" id="WP_189547266.1">
    <property type="nucleotide sequence ID" value="NZ_BMTF01000026.1"/>
</dbReference>
<evidence type="ECO:0000313" key="2">
    <source>
        <dbReference type="Proteomes" id="UP000660675"/>
    </source>
</evidence>
<dbReference type="EMBL" id="BMTF01000026">
    <property type="protein sequence ID" value="GGV94067.1"/>
    <property type="molecule type" value="Genomic_DNA"/>
</dbReference>